<organism evidence="2 3">
    <name type="scientific">Roseomonas acroporae</name>
    <dbReference type="NCBI Taxonomy" id="2937791"/>
    <lineage>
        <taxon>Bacteria</taxon>
        <taxon>Pseudomonadati</taxon>
        <taxon>Pseudomonadota</taxon>
        <taxon>Alphaproteobacteria</taxon>
        <taxon>Acetobacterales</taxon>
        <taxon>Roseomonadaceae</taxon>
        <taxon>Roseomonas</taxon>
    </lineage>
</organism>
<dbReference type="RefSeq" id="WP_248668711.1">
    <property type="nucleotide sequence ID" value="NZ_JALPRX010000091.1"/>
</dbReference>
<dbReference type="AlphaFoldDB" id="A0A9X2BWY1"/>
<feature type="compositionally biased region" description="Low complexity" evidence="1">
    <location>
        <begin position="34"/>
        <end position="45"/>
    </location>
</feature>
<name>A0A9X2BWY1_9PROT</name>
<keyword evidence="3" id="KW-1185">Reference proteome</keyword>
<dbReference type="Pfam" id="PF13481">
    <property type="entry name" value="AAA_25"/>
    <property type="match status" value="1"/>
</dbReference>
<comment type="caution">
    <text evidence="2">The sequence shown here is derived from an EMBL/GenBank/DDBJ whole genome shotgun (WGS) entry which is preliminary data.</text>
</comment>
<evidence type="ECO:0000313" key="3">
    <source>
        <dbReference type="Proteomes" id="UP001139516"/>
    </source>
</evidence>
<evidence type="ECO:0000313" key="2">
    <source>
        <dbReference type="EMBL" id="MCK8786596.1"/>
    </source>
</evidence>
<gene>
    <name evidence="2" type="ORF">M0638_19660</name>
</gene>
<dbReference type="SUPFAM" id="SSF52540">
    <property type="entry name" value="P-loop containing nucleoside triphosphate hydrolases"/>
    <property type="match status" value="1"/>
</dbReference>
<proteinExistence type="predicted"/>
<dbReference type="Gene3D" id="3.40.50.300">
    <property type="entry name" value="P-loop containing nucleotide triphosphate hydrolases"/>
    <property type="match status" value="1"/>
</dbReference>
<feature type="region of interest" description="Disordered" evidence="1">
    <location>
        <begin position="1"/>
        <end position="67"/>
    </location>
</feature>
<evidence type="ECO:0000256" key="1">
    <source>
        <dbReference type="SAM" id="MobiDB-lite"/>
    </source>
</evidence>
<sequence length="684" mass="72822">MPTTAEGWNAAERRASGQAEPTMPPPSVPHAGRVAPEAAPAVPVADNDTGASGREMRPPGTESAAGITKPPRLIMGAVRGHDRWTLGECIRNAGDDLKEMHQRDCISDSEYRVAKKALLRLLEGDYADEMTKKALADAARRLRALGFTVIMTSGTWKICTGPLLLYFGAFRKDDPGAPEAGQRGHALSDVLCAALHVPVAFGPPEARATIDLVDDATDVTFQSDPGLTGEAAATSVFRRAWHALESAEDYGEWFYRSVNSEWPGGAIPADYCSADPEGAPVPAALRGLRGATPDEFCDRVQLPWTVAELVAIADDLGVREAVGTDWEWASTPEGFATLFAVLEQERIAAGEIEAPRARWAIDGLLRRGAVSMLVAGNGNGKSVLALQMAMAVSAGASEFLGHAIPPDARGLAAYLSGEDDRAALQERIRRQRVGLGGARPLVVSFFEKEGTDLGAALAQVRAAGNVSIVVIDPARSWFKGGETNDDEVNAFMNQLRALAEEKECAVLLVHHTRRENDPRRKPKTISDVWDRARGSGVFMDRVRLGMAMLRDEAAGMTRFGVTKSNNQEEAPKSDLRLVFDPETGTHRLAPAGAAAMPAPRGRAKPESDVERVVAEVVAACSEGRQVTRNGRETALHKMGRPALVGLSRARVLAAIEAAVAGGMLADVDGVLQPATHGAAAKGMS</sequence>
<dbReference type="Proteomes" id="UP001139516">
    <property type="component" value="Unassembled WGS sequence"/>
</dbReference>
<dbReference type="InterPro" id="IPR027417">
    <property type="entry name" value="P-loop_NTPase"/>
</dbReference>
<accession>A0A9X2BWY1</accession>
<reference evidence="2" key="1">
    <citation type="submission" date="2022-04" db="EMBL/GenBank/DDBJ databases">
        <title>Roseomonas acroporae sp. nov., isolated from coral Acropora digitifera.</title>
        <authorList>
            <person name="Sun H."/>
        </authorList>
    </citation>
    <scope>NUCLEOTIDE SEQUENCE</scope>
    <source>
        <strain evidence="2">NAR14</strain>
    </source>
</reference>
<dbReference type="EMBL" id="JALPRX010000091">
    <property type="protein sequence ID" value="MCK8786596.1"/>
    <property type="molecule type" value="Genomic_DNA"/>
</dbReference>
<protein>
    <submittedName>
        <fullName evidence="2">AAA family ATPase</fullName>
    </submittedName>
</protein>